<dbReference type="Proteomes" id="UP000492820">
    <property type="component" value="Unassembled WGS sequence"/>
</dbReference>
<protein>
    <submittedName>
        <fullName evidence="3">Ovule protein</fullName>
    </submittedName>
</protein>
<gene>
    <name evidence="1" type="ORF">EgrG_000308800</name>
</gene>
<dbReference type="AlphaFoldDB" id="A0A068WXD9"/>
<name>A0A068WXD9_ECHGR</name>
<organism evidence="1">
    <name type="scientific">Echinococcus granulosus</name>
    <name type="common">Hydatid tapeworm</name>
    <dbReference type="NCBI Taxonomy" id="6210"/>
    <lineage>
        <taxon>Eukaryota</taxon>
        <taxon>Metazoa</taxon>
        <taxon>Spiralia</taxon>
        <taxon>Lophotrochozoa</taxon>
        <taxon>Platyhelminthes</taxon>
        <taxon>Cestoda</taxon>
        <taxon>Eucestoda</taxon>
        <taxon>Cyclophyllidea</taxon>
        <taxon>Taeniidae</taxon>
        <taxon>Echinococcus</taxon>
        <taxon>Echinococcus granulosus group</taxon>
    </lineage>
</organism>
<evidence type="ECO:0000313" key="1">
    <source>
        <dbReference type="EMBL" id="CDS24528.1"/>
    </source>
</evidence>
<sequence length="78" mass="9148">MSSETFVPPFGSYYILQLFEDCTCRIMSHNSLLYVDSLPASDFPIIAYRAHISKFCIDFAEIYDKSFYFMRLRPRTGL</sequence>
<dbReference type="EMBL" id="LK028608">
    <property type="protein sequence ID" value="CDS24528.1"/>
    <property type="molecule type" value="Genomic_DNA"/>
</dbReference>
<evidence type="ECO:0000313" key="3">
    <source>
        <dbReference type="WBParaSite" id="EgrG_000308800"/>
    </source>
</evidence>
<dbReference type="WBParaSite" id="EgrG_000308800">
    <property type="protein sequence ID" value="EgrG_000308800"/>
    <property type="gene ID" value="EgrG_000308800"/>
</dbReference>
<proteinExistence type="predicted"/>
<reference evidence="3" key="3">
    <citation type="submission" date="2020-10" db="UniProtKB">
        <authorList>
            <consortium name="WormBaseParasite"/>
        </authorList>
    </citation>
    <scope>IDENTIFICATION</scope>
</reference>
<accession>A0A068WXD9</accession>
<reference evidence="1 2" key="1">
    <citation type="journal article" date="2013" name="Nature">
        <title>The genomes of four tapeworm species reveal adaptations to parasitism.</title>
        <authorList>
            <person name="Tsai I.J."/>
            <person name="Zarowiecki M."/>
            <person name="Holroyd N."/>
            <person name="Garciarrubio A."/>
            <person name="Sanchez-Flores A."/>
            <person name="Brooks K.L."/>
            <person name="Tracey A."/>
            <person name="Bobes R.J."/>
            <person name="Fragoso G."/>
            <person name="Sciutto E."/>
            <person name="Aslett M."/>
            <person name="Beasley H."/>
            <person name="Bennett H.M."/>
            <person name="Cai J."/>
            <person name="Camicia F."/>
            <person name="Clark R."/>
            <person name="Cucher M."/>
            <person name="De Silva N."/>
            <person name="Day T.A."/>
            <person name="Deplazes P."/>
            <person name="Estrada K."/>
            <person name="Fernandez C."/>
            <person name="Holland P.W."/>
            <person name="Hou J."/>
            <person name="Hu S."/>
            <person name="Huckvale T."/>
            <person name="Hung S.S."/>
            <person name="Kamenetzky L."/>
            <person name="Keane J.A."/>
            <person name="Kiss F."/>
            <person name="Koziol U."/>
            <person name="Lambert O."/>
            <person name="Liu K."/>
            <person name="Luo X."/>
            <person name="Luo Y."/>
            <person name="Macchiaroli N."/>
            <person name="Nichol S."/>
            <person name="Paps J."/>
            <person name="Parkinson J."/>
            <person name="Pouchkina-Stantcheva N."/>
            <person name="Riddiford N."/>
            <person name="Rosenzvit M."/>
            <person name="Salinas G."/>
            <person name="Wasmuth J.D."/>
            <person name="Zamanian M."/>
            <person name="Zheng Y."/>
            <person name="Cai X."/>
            <person name="Soberon X."/>
            <person name="Olson P.D."/>
            <person name="Laclette J.P."/>
            <person name="Brehm K."/>
            <person name="Berriman M."/>
            <person name="Garciarrubio A."/>
            <person name="Bobes R.J."/>
            <person name="Fragoso G."/>
            <person name="Sanchez-Flores A."/>
            <person name="Estrada K."/>
            <person name="Cevallos M.A."/>
            <person name="Morett E."/>
            <person name="Gonzalez V."/>
            <person name="Portillo T."/>
            <person name="Ochoa-Leyva A."/>
            <person name="Jose M.V."/>
            <person name="Sciutto E."/>
            <person name="Landa A."/>
            <person name="Jimenez L."/>
            <person name="Valdes V."/>
            <person name="Carrero J.C."/>
            <person name="Larralde C."/>
            <person name="Morales-Montor J."/>
            <person name="Limon-Lason J."/>
            <person name="Soberon X."/>
            <person name="Laclette J.P."/>
        </authorList>
    </citation>
    <scope>NUCLEOTIDE SEQUENCE [LARGE SCALE GENOMIC DNA]</scope>
</reference>
<evidence type="ECO:0000313" key="2">
    <source>
        <dbReference type="Proteomes" id="UP000492820"/>
    </source>
</evidence>
<reference evidence="1" key="2">
    <citation type="submission" date="2014-06" db="EMBL/GenBank/DDBJ databases">
        <authorList>
            <person name="Aslett M."/>
        </authorList>
    </citation>
    <scope>NUCLEOTIDE SEQUENCE</scope>
</reference>